<reference evidence="9" key="1">
    <citation type="submission" date="2013-08" db="EMBL/GenBank/DDBJ databases">
        <authorList>
            <person name="Mendez C."/>
            <person name="Richter M."/>
            <person name="Ferrer M."/>
            <person name="Sanchez J."/>
        </authorList>
    </citation>
    <scope>NUCLEOTIDE SEQUENCE</scope>
</reference>
<keyword evidence="4 8" id="KW-0812">Transmembrane</keyword>
<keyword evidence="5 8" id="KW-1133">Transmembrane helix</keyword>
<gene>
    <name evidence="9" type="ORF">B1B_16978</name>
</gene>
<dbReference type="AlphaFoldDB" id="T0YT54"/>
<evidence type="ECO:0000256" key="1">
    <source>
        <dbReference type="ARBA" id="ARBA00004141"/>
    </source>
</evidence>
<feature type="region of interest" description="Disordered" evidence="7">
    <location>
        <begin position="1"/>
        <end position="25"/>
    </location>
</feature>
<sequence>MSNAAGDSTGATIAADDSGEEEEEYETFKIEQRGIELVPEDERPMRPSDLFWMWAGAVWNVEFLVYGALIVSFGLSFIQAVAAILIGNVFYILLGIASIQGPETGTTAFGVSRAPFGRNGNRVPSLFNWITQVGFEIE</sequence>
<dbReference type="PANTHER" id="PTHR31806:SF1">
    <property type="entry name" value="PURINE-CYTOSINE PERMEASE FCY2-RELATED"/>
    <property type="match status" value="1"/>
</dbReference>
<keyword evidence="6 8" id="KW-0472">Membrane</keyword>
<dbReference type="InterPro" id="IPR026030">
    <property type="entry name" value="Pur-cyt_permease_Fcy2/21/22"/>
</dbReference>
<evidence type="ECO:0000256" key="7">
    <source>
        <dbReference type="SAM" id="MobiDB-lite"/>
    </source>
</evidence>
<dbReference type="Pfam" id="PF02133">
    <property type="entry name" value="Transp_cyt_pur"/>
    <property type="match status" value="1"/>
</dbReference>
<organism evidence="9">
    <name type="scientific">mine drainage metagenome</name>
    <dbReference type="NCBI Taxonomy" id="410659"/>
    <lineage>
        <taxon>unclassified sequences</taxon>
        <taxon>metagenomes</taxon>
        <taxon>ecological metagenomes</taxon>
    </lineage>
</organism>
<protein>
    <submittedName>
        <fullName evidence="9">Permease for cytosine/purines, uracil, thiamine, allantoin</fullName>
    </submittedName>
</protein>
<comment type="subcellular location">
    <subcellularLocation>
        <location evidence="1">Membrane</location>
        <topology evidence="1">Multi-pass membrane protein</topology>
    </subcellularLocation>
</comment>
<dbReference type="PANTHER" id="PTHR31806">
    <property type="entry name" value="PURINE-CYTOSINE PERMEASE FCY2-RELATED"/>
    <property type="match status" value="1"/>
</dbReference>
<dbReference type="GO" id="GO:0005886">
    <property type="term" value="C:plasma membrane"/>
    <property type="evidence" value="ECO:0007669"/>
    <property type="project" value="TreeGrafter"/>
</dbReference>
<comment type="caution">
    <text evidence="9">The sequence shown here is derived from an EMBL/GenBank/DDBJ whole genome shotgun (WGS) entry which is preliminary data.</text>
</comment>
<dbReference type="InterPro" id="IPR001248">
    <property type="entry name" value="Pur-cyt_permease"/>
</dbReference>
<evidence type="ECO:0000313" key="9">
    <source>
        <dbReference type="EMBL" id="EQD35022.1"/>
    </source>
</evidence>
<evidence type="ECO:0000256" key="6">
    <source>
        <dbReference type="ARBA" id="ARBA00023136"/>
    </source>
</evidence>
<comment type="similarity">
    <text evidence="2">Belongs to the purine-cytosine permease (2.A.39) family.</text>
</comment>
<accession>T0YT54</accession>
<evidence type="ECO:0000256" key="5">
    <source>
        <dbReference type="ARBA" id="ARBA00022989"/>
    </source>
</evidence>
<feature type="compositionally biased region" description="Polar residues" evidence="7">
    <location>
        <begin position="1"/>
        <end position="11"/>
    </location>
</feature>
<evidence type="ECO:0000256" key="3">
    <source>
        <dbReference type="ARBA" id="ARBA00022448"/>
    </source>
</evidence>
<proteinExistence type="inferred from homology"/>
<dbReference type="GO" id="GO:0022857">
    <property type="term" value="F:transmembrane transporter activity"/>
    <property type="evidence" value="ECO:0007669"/>
    <property type="project" value="InterPro"/>
</dbReference>
<dbReference type="Gene3D" id="1.10.4160.10">
    <property type="entry name" value="Hydantoin permease"/>
    <property type="match status" value="1"/>
</dbReference>
<keyword evidence="3" id="KW-0813">Transport</keyword>
<feature type="non-terminal residue" evidence="9">
    <location>
        <position position="138"/>
    </location>
</feature>
<reference evidence="9" key="2">
    <citation type="journal article" date="2014" name="ISME J.">
        <title>Microbial stratification in low pH oxic and suboxic macroscopic growths along an acid mine drainage.</title>
        <authorList>
            <person name="Mendez-Garcia C."/>
            <person name="Mesa V."/>
            <person name="Sprenger R.R."/>
            <person name="Richter M."/>
            <person name="Diez M.S."/>
            <person name="Solano J."/>
            <person name="Bargiela R."/>
            <person name="Golyshina O.V."/>
            <person name="Manteca A."/>
            <person name="Ramos J.L."/>
            <person name="Gallego J.R."/>
            <person name="Llorente I."/>
            <person name="Martins Dos Santos V.A."/>
            <person name="Jensen O.N."/>
            <person name="Pelaez A.I."/>
            <person name="Sanchez J."/>
            <person name="Ferrer M."/>
        </authorList>
    </citation>
    <scope>NUCLEOTIDE SEQUENCE</scope>
</reference>
<evidence type="ECO:0000256" key="4">
    <source>
        <dbReference type="ARBA" id="ARBA00022692"/>
    </source>
</evidence>
<dbReference type="EMBL" id="AUZY01011332">
    <property type="protein sequence ID" value="EQD35022.1"/>
    <property type="molecule type" value="Genomic_DNA"/>
</dbReference>
<feature type="transmembrane region" description="Helical" evidence="8">
    <location>
        <begin position="50"/>
        <end position="71"/>
    </location>
</feature>
<evidence type="ECO:0000256" key="8">
    <source>
        <dbReference type="SAM" id="Phobius"/>
    </source>
</evidence>
<feature type="transmembrane region" description="Helical" evidence="8">
    <location>
        <begin position="77"/>
        <end position="97"/>
    </location>
</feature>
<evidence type="ECO:0000256" key="2">
    <source>
        <dbReference type="ARBA" id="ARBA00008974"/>
    </source>
</evidence>
<name>T0YT54_9ZZZZ</name>